<gene>
    <name evidence="1" type="ORF">Vadar_024655</name>
</gene>
<organism evidence="1 2">
    <name type="scientific">Vaccinium darrowii</name>
    <dbReference type="NCBI Taxonomy" id="229202"/>
    <lineage>
        <taxon>Eukaryota</taxon>
        <taxon>Viridiplantae</taxon>
        <taxon>Streptophyta</taxon>
        <taxon>Embryophyta</taxon>
        <taxon>Tracheophyta</taxon>
        <taxon>Spermatophyta</taxon>
        <taxon>Magnoliopsida</taxon>
        <taxon>eudicotyledons</taxon>
        <taxon>Gunneridae</taxon>
        <taxon>Pentapetalae</taxon>
        <taxon>asterids</taxon>
        <taxon>Ericales</taxon>
        <taxon>Ericaceae</taxon>
        <taxon>Vaccinioideae</taxon>
        <taxon>Vaccinieae</taxon>
        <taxon>Vaccinium</taxon>
    </lineage>
</organism>
<name>A0ACB7ZG55_9ERIC</name>
<sequence length="80" mass="8497">MELVLKLGLLCSGSNAATRPSMRQVVQYLDGDVPLPEISHDTTSPGDPASFEFVMSFPSSAINSSAHCMSSTQSILHSGR</sequence>
<evidence type="ECO:0000313" key="2">
    <source>
        <dbReference type="Proteomes" id="UP000828048"/>
    </source>
</evidence>
<proteinExistence type="predicted"/>
<keyword evidence="2" id="KW-1185">Reference proteome</keyword>
<reference evidence="1 2" key="1">
    <citation type="journal article" date="2021" name="Hortic Res">
        <title>High-quality reference genome and annotation aids understanding of berry development for evergreen blueberry (Vaccinium darrowii).</title>
        <authorList>
            <person name="Yu J."/>
            <person name="Hulse-Kemp A.M."/>
            <person name="Babiker E."/>
            <person name="Staton M."/>
        </authorList>
    </citation>
    <scope>NUCLEOTIDE SEQUENCE [LARGE SCALE GENOMIC DNA]</scope>
    <source>
        <strain evidence="2">cv. NJ 8807/NJ 8810</strain>
        <tissue evidence="1">Young leaf</tissue>
    </source>
</reference>
<comment type="caution">
    <text evidence="1">The sequence shown here is derived from an EMBL/GenBank/DDBJ whole genome shotgun (WGS) entry which is preliminary data.</text>
</comment>
<evidence type="ECO:0000313" key="1">
    <source>
        <dbReference type="EMBL" id="KAH7864012.1"/>
    </source>
</evidence>
<dbReference type="Proteomes" id="UP000828048">
    <property type="component" value="Chromosome 12"/>
</dbReference>
<protein>
    <submittedName>
        <fullName evidence="1">Uncharacterized protein</fullName>
    </submittedName>
</protein>
<accession>A0ACB7ZG55</accession>
<dbReference type="EMBL" id="CM037162">
    <property type="protein sequence ID" value="KAH7864012.1"/>
    <property type="molecule type" value="Genomic_DNA"/>
</dbReference>